<name>A0AA37HR86_9HYPH</name>
<accession>A0AA37HR86</accession>
<evidence type="ECO:0000256" key="3">
    <source>
        <dbReference type="RuleBase" id="RU361153"/>
    </source>
</evidence>
<dbReference type="GO" id="GO:0009251">
    <property type="term" value="P:glucan catabolic process"/>
    <property type="evidence" value="ECO:0007669"/>
    <property type="project" value="TreeGrafter"/>
</dbReference>
<evidence type="ECO:0000313" key="7">
    <source>
        <dbReference type="Proteomes" id="UP001055108"/>
    </source>
</evidence>
<dbReference type="PANTHER" id="PTHR34142">
    <property type="entry name" value="ENDO-BETA-1,4-GLUCANASE A"/>
    <property type="match status" value="1"/>
</dbReference>
<dbReference type="SUPFAM" id="SSF51445">
    <property type="entry name" value="(Trans)glycosidases"/>
    <property type="match status" value="1"/>
</dbReference>
<dbReference type="PROSITE" id="PS00659">
    <property type="entry name" value="GLYCOSYL_HYDROL_F5"/>
    <property type="match status" value="1"/>
</dbReference>
<comment type="similarity">
    <text evidence="3">Belongs to the glycosyl hydrolase 5 (cellulase A) family.</text>
</comment>
<evidence type="ECO:0000256" key="2">
    <source>
        <dbReference type="ARBA" id="ARBA00023295"/>
    </source>
</evidence>
<evidence type="ECO:0000256" key="1">
    <source>
        <dbReference type="ARBA" id="ARBA00022801"/>
    </source>
</evidence>
<proteinExistence type="inferred from homology"/>
<gene>
    <name evidence="6" type="ORF">NBEOAGPD_3487</name>
</gene>
<dbReference type="InterPro" id="IPR017853">
    <property type="entry name" value="GH"/>
</dbReference>
<dbReference type="AlphaFoldDB" id="A0AA37HR86"/>
<dbReference type="Gene3D" id="3.20.20.80">
    <property type="entry name" value="Glycosidases"/>
    <property type="match status" value="1"/>
</dbReference>
<feature type="chain" id="PRO_5041408194" description="Glycoside hydrolase family 5 domain-containing protein" evidence="4">
    <location>
        <begin position="29"/>
        <end position="346"/>
    </location>
</feature>
<feature type="signal peptide" evidence="4">
    <location>
        <begin position="1"/>
        <end position="28"/>
    </location>
</feature>
<organism evidence="6 7">
    <name type="scientific">Methylobacterium gregans</name>
    <dbReference type="NCBI Taxonomy" id="374424"/>
    <lineage>
        <taxon>Bacteria</taxon>
        <taxon>Pseudomonadati</taxon>
        <taxon>Pseudomonadota</taxon>
        <taxon>Alphaproteobacteria</taxon>
        <taxon>Hyphomicrobiales</taxon>
        <taxon>Methylobacteriaceae</taxon>
        <taxon>Methylobacterium</taxon>
    </lineage>
</organism>
<sequence length="346" mass="36625">MRRAEAVPRSAALCLALALALAGVPARAAAPACLRGVNLSGPEFGTVPGRYGTDYAYPSAQTIARFGALGLTGVRLPVRWERLQPRLGEPLDAAELLRLDAAVVAAKLAGMRTVIDLHNFAYYGTDRIGTGPATDAALADVWRRLAMHFRSEPFVAFGLMNEPNDIPVADWLPAANAAVAAIREAGARQLVLVPGTLWTGVHSWESDTPLGNNARTMLGLVDPGENVAYDVHQYLDADFSGTAAACPRGADALRAVERLTGWLAQNRARAYLGEIGASAQAGCPEHLAAILAHVNAHPEQWVGWAAWGAGDWWPPAYHFRLEPGTGPVTAVIQAAARAAPRCGGRP</sequence>
<evidence type="ECO:0000313" key="6">
    <source>
        <dbReference type="EMBL" id="GJD80246.1"/>
    </source>
</evidence>
<dbReference type="Pfam" id="PF00150">
    <property type="entry name" value="Cellulase"/>
    <property type="match status" value="1"/>
</dbReference>
<keyword evidence="2 3" id="KW-0326">Glycosidase</keyword>
<dbReference type="EMBL" id="BPQM01000090">
    <property type="protein sequence ID" value="GJD80246.1"/>
    <property type="molecule type" value="Genomic_DNA"/>
</dbReference>
<reference evidence="6" key="2">
    <citation type="submission" date="2021-08" db="EMBL/GenBank/DDBJ databases">
        <authorList>
            <person name="Tani A."/>
            <person name="Ola A."/>
            <person name="Ogura Y."/>
            <person name="Katsura K."/>
            <person name="Hayashi T."/>
        </authorList>
    </citation>
    <scope>NUCLEOTIDE SEQUENCE</scope>
    <source>
        <strain evidence="6">NBRC 103626</strain>
    </source>
</reference>
<comment type="caution">
    <text evidence="6">The sequence shown here is derived from an EMBL/GenBank/DDBJ whole genome shotgun (WGS) entry which is preliminary data.</text>
</comment>
<keyword evidence="1 3" id="KW-0378">Hydrolase</keyword>
<dbReference type="PANTHER" id="PTHR34142:SF1">
    <property type="entry name" value="GLYCOSIDE HYDROLASE FAMILY 5 DOMAIN-CONTAINING PROTEIN"/>
    <property type="match status" value="1"/>
</dbReference>
<feature type="domain" description="Glycoside hydrolase family 5" evidence="5">
    <location>
        <begin position="45"/>
        <end position="309"/>
    </location>
</feature>
<dbReference type="InterPro" id="IPR018087">
    <property type="entry name" value="Glyco_hydro_5_CS"/>
</dbReference>
<evidence type="ECO:0000259" key="5">
    <source>
        <dbReference type="Pfam" id="PF00150"/>
    </source>
</evidence>
<protein>
    <recommendedName>
        <fullName evidence="5">Glycoside hydrolase family 5 domain-containing protein</fullName>
    </recommendedName>
</protein>
<dbReference type="GO" id="GO:0004553">
    <property type="term" value="F:hydrolase activity, hydrolyzing O-glycosyl compounds"/>
    <property type="evidence" value="ECO:0007669"/>
    <property type="project" value="InterPro"/>
</dbReference>
<evidence type="ECO:0000256" key="4">
    <source>
        <dbReference type="SAM" id="SignalP"/>
    </source>
</evidence>
<keyword evidence="7" id="KW-1185">Reference proteome</keyword>
<dbReference type="InterPro" id="IPR001547">
    <property type="entry name" value="Glyco_hydro_5"/>
</dbReference>
<reference evidence="6" key="1">
    <citation type="journal article" date="2016" name="Front. Microbiol.">
        <title>Genome Sequence of the Piezophilic, Mesophilic Sulfate-Reducing Bacterium Desulfovibrio indicus J2T.</title>
        <authorList>
            <person name="Cao J."/>
            <person name="Maignien L."/>
            <person name="Shao Z."/>
            <person name="Alain K."/>
            <person name="Jebbar M."/>
        </authorList>
    </citation>
    <scope>NUCLEOTIDE SEQUENCE</scope>
    <source>
        <strain evidence="6">NBRC 103626</strain>
    </source>
</reference>
<keyword evidence="4" id="KW-0732">Signal</keyword>
<dbReference type="Proteomes" id="UP001055108">
    <property type="component" value="Unassembled WGS sequence"/>
</dbReference>